<organism evidence="2 3">
    <name type="scientific">Linum trigynum</name>
    <dbReference type="NCBI Taxonomy" id="586398"/>
    <lineage>
        <taxon>Eukaryota</taxon>
        <taxon>Viridiplantae</taxon>
        <taxon>Streptophyta</taxon>
        <taxon>Embryophyta</taxon>
        <taxon>Tracheophyta</taxon>
        <taxon>Spermatophyta</taxon>
        <taxon>Magnoliopsida</taxon>
        <taxon>eudicotyledons</taxon>
        <taxon>Gunneridae</taxon>
        <taxon>Pentapetalae</taxon>
        <taxon>rosids</taxon>
        <taxon>fabids</taxon>
        <taxon>Malpighiales</taxon>
        <taxon>Linaceae</taxon>
        <taxon>Linum</taxon>
    </lineage>
</organism>
<dbReference type="EMBL" id="OZ034817">
    <property type="protein sequence ID" value="CAL1382330.1"/>
    <property type="molecule type" value="Genomic_DNA"/>
</dbReference>
<gene>
    <name evidence="2" type="ORF">LTRI10_LOCUS23658</name>
</gene>
<sequence>MDESIAGEGRASSHPPCRHHHQPTHLLSISRNPMASYQSDSAKSSPHVTIGVNHLQPLADSLIPPPSTILVQRADLCRVRDCKA</sequence>
<accession>A0AAV2E9Z6</accession>
<evidence type="ECO:0000256" key="1">
    <source>
        <dbReference type="SAM" id="MobiDB-lite"/>
    </source>
</evidence>
<evidence type="ECO:0000313" key="3">
    <source>
        <dbReference type="Proteomes" id="UP001497516"/>
    </source>
</evidence>
<feature type="compositionally biased region" description="Polar residues" evidence="1">
    <location>
        <begin position="25"/>
        <end position="47"/>
    </location>
</feature>
<feature type="region of interest" description="Disordered" evidence="1">
    <location>
        <begin position="1"/>
        <end position="48"/>
    </location>
</feature>
<dbReference type="AlphaFoldDB" id="A0AAV2E9Z6"/>
<keyword evidence="3" id="KW-1185">Reference proteome</keyword>
<evidence type="ECO:0000313" key="2">
    <source>
        <dbReference type="EMBL" id="CAL1382330.1"/>
    </source>
</evidence>
<protein>
    <submittedName>
        <fullName evidence="2">Uncharacterized protein</fullName>
    </submittedName>
</protein>
<reference evidence="2 3" key="1">
    <citation type="submission" date="2024-04" db="EMBL/GenBank/DDBJ databases">
        <authorList>
            <person name="Fracassetti M."/>
        </authorList>
    </citation>
    <scope>NUCLEOTIDE SEQUENCE [LARGE SCALE GENOMIC DNA]</scope>
</reference>
<dbReference type="Proteomes" id="UP001497516">
    <property type="component" value="Chromosome 4"/>
</dbReference>
<name>A0AAV2E9Z6_9ROSI</name>
<proteinExistence type="predicted"/>